<dbReference type="Pfam" id="PF19866">
    <property type="entry name" value="DUF6339"/>
    <property type="match status" value="1"/>
</dbReference>
<reference evidence="2" key="1">
    <citation type="submission" date="2023-06" db="EMBL/GenBank/DDBJ databases">
        <title>Identification and characterization of horizontal gene transfer across gut microbiota members of farm animals based on homology search.</title>
        <authorList>
            <person name="Zeman M."/>
            <person name="Kubasova T."/>
            <person name="Jahodarova E."/>
            <person name="Nykrynova M."/>
            <person name="Rychlik I."/>
        </authorList>
    </citation>
    <scope>NUCLEOTIDE SEQUENCE [LARGE SCALE GENOMIC DNA]</scope>
    <source>
        <strain evidence="2">ET341</strain>
    </source>
</reference>
<protein>
    <submittedName>
        <fullName evidence="1">DUF6339 family protein</fullName>
    </submittedName>
</protein>
<organism evidence="1 2">
    <name type="scientific">Massilimicrobiota timonensis</name>
    <dbReference type="NCBI Taxonomy" id="1776392"/>
    <lineage>
        <taxon>Bacteria</taxon>
        <taxon>Bacillati</taxon>
        <taxon>Bacillota</taxon>
        <taxon>Erysipelotrichia</taxon>
        <taxon>Erysipelotrichales</taxon>
        <taxon>Erysipelotrichaceae</taxon>
        <taxon>Massilimicrobiota</taxon>
    </lineage>
</organism>
<proteinExistence type="predicted"/>
<dbReference type="InterPro" id="IPR045920">
    <property type="entry name" value="DUF6339"/>
</dbReference>
<accession>A0ABT7UMX0</accession>
<name>A0ABT7UMX0_9FIRM</name>
<keyword evidence="2" id="KW-1185">Reference proteome</keyword>
<sequence length="262" mass="31401">FKLYINPDEPTKMDLENIKILYPALKELTESQACDERLWTGLAHSDFFEYTQKRWSNPRESNNMKKENYILSRYFFSQDPKSKIRHTLAKLWWLGKMLYDETNQDDPLHFVDTLGRKDMATRINDIFTSNFSRNMHLLRPFLNVIDYYELNGRVISQDYFRSLVQYLNVLGGIYVLDFLDEKDIELKLKNRIEYYDEFGADVVKGIKKKRININSELRVLSKNKNKIFKLTINEKNISYFLNKKVNDLVLYKNDELKILLIY</sequence>
<gene>
    <name evidence="1" type="ORF">QUV98_11310</name>
</gene>
<evidence type="ECO:0000313" key="2">
    <source>
        <dbReference type="Proteomes" id="UP001529275"/>
    </source>
</evidence>
<feature type="non-terminal residue" evidence="1">
    <location>
        <position position="1"/>
    </location>
</feature>
<dbReference type="Proteomes" id="UP001529275">
    <property type="component" value="Unassembled WGS sequence"/>
</dbReference>
<evidence type="ECO:0000313" key="1">
    <source>
        <dbReference type="EMBL" id="MDM8196905.1"/>
    </source>
</evidence>
<comment type="caution">
    <text evidence="1">The sequence shown here is derived from an EMBL/GenBank/DDBJ whole genome shotgun (WGS) entry which is preliminary data.</text>
</comment>
<dbReference type="EMBL" id="JAUDCK010000072">
    <property type="protein sequence ID" value="MDM8196905.1"/>
    <property type="molecule type" value="Genomic_DNA"/>
</dbReference>
<dbReference type="RefSeq" id="WP_289528292.1">
    <property type="nucleotide sequence ID" value="NZ_JAUDCK010000072.1"/>
</dbReference>